<keyword evidence="4" id="KW-1185">Reference proteome</keyword>
<dbReference type="Pfam" id="PF03732">
    <property type="entry name" value="Retrotrans_gag"/>
    <property type="match status" value="1"/>
</dbReference>
<feature type="domain" description="Retrotransposon gag" evidence="2">
    <location>
        <begin position="461"/>
        <end position="534"/>
    </location>
</feature>
<dbReference type="InterPro" id="IPR005162">
    <property type="entry name" value="Retrotrans_gag_dom"/>
</dbReference>
<feature type="region of interest" description="Disordered" evidence="1">
    <location>
        <begin position="572"/>
        <end position="619"/>
    </location>
</feature>
<reference evidence="4" key="1">
    <citation type="submission" date="2017-03" db="EMBL/GenBank/DDBJ databases">
        <title>Phytopthora megakarya and P. palmivora, two closely related causual agents of cacao black pod achieved similar genome size and gene model numbers by different mechanisms.</title>
        <authorList>
            <person name="Ali S."/>
            <person name="Shao J."/>
            <person name="Larry D.J."/>
            <person name="Kronmiller B."/>
            <person name="Shen D."/>
            <person name="Strem M.D."/>
            <person name="Melnick R.L."/>
            <person name="Guiltinan M.J."/>
            <person name="Tyler B.M."/>
            <person name="Meinhardt L.W."/>
            <person name="Bailey B.A."/>
        </authorList>
    </citation>
    <scope>NUCLEOTIDE SEQUENCE [LARGE SCALE GENOMIC DNA]</scope>
    <source>
        <strain evidence="4">zdho120</strain>
    </source>
</reference>
<evidence type="ECO:0000256" key="1">
    <source>
        <dbReference type="SAM" id="MobiDB-lite"/>
    </source>
</evidence>
<gene>
    <name evidence="3" type="ORF">PHMEG_00029195</name>
</gene>
<feature type="region of interest" description="Disordered" evidence="1">
    <location>
        <begin position="99"/>
        <end position="145"/>
    </location>
</feature>
<feature type="compositionally biased region" description="Polar residues" evidence="1">
    <location>
        <begin position="716"/>
        <end position="737"/>
    </location>
</feature>
<feature type="region of interest" description="Disordered" evidence="1">
    <location>
        <begin position="355"/>
        <end position="387"/>
    </location>
</feature>
<feature type="region of interest" description="Disordered" evidence="1">
    <location>
        <begin position="634"/>
        <end position="742"/>
    </location>
</feature>
<feature type="compositionally biased region" description="Acidic residues" evidence="1">
    <location>
        <begin position="658"/>
        <end position="669"/>
    </location>
</feature>
<feature type="compositionally biased region" description="Basic and acidic residues" evidence="1">
    <location>
        <begin position="687"/>
        <end position="703"/>
    </location>
</feature>
<evidence type="ECO:0000259" key="2">
    <source>
        <dbReference type="Pfam" id="PF03732"/>
    </source>
</evidence>
<proteinExistence type="predicted"/>
<feature type="region of interest" description="Disordered" evidence="1">
    <location>
        <begin position="1"/>
        <end position="29"/>
    </location>
</feature>
<feature type="compositionally biased region" description="Acidic residues" evidence="1">
    <location>
        <begin position="374"/>
        <end position="387"/>
    </location>
</feature>
<sequence length="814" mass="91560">MAKGSRYAASATPSRGEGGADYDSTRGKEDLVTTGRCVSFEDTEFDHYAKDEDEYVDNELEAMAPVQEPDLHEDADMFVTKSGGVKSLSCNFADEFEEAGKPAPAHDDIDELNDDLKKPSTMTRSPSQHTTKKDGNRPPINGESPVVNKTLGQCLNAMLDTSIWIQLFAPKAARQAVWAEPVEELSHPVNSTSTSQVAEDTVSFLLAMGMEANAYPSSPEWIASEAGAELQPWERKLKPVFGSKEVGAGRQPVARSAGERVNPSNILLPRTPKKTTRAVFGSAEQLPYFHDSHMVTSRSESRKVLVAREAEQAESTANNSNSAPTAKLCQYLTDHDKTQVLWNFQQIETESLIANTRSGTGRSSSRRQAAADDSSSDEDNPLYQDDDENDATIELAWQIRELTAMQEMDPTPRSLNIDPLGKITPFLGRLYESENSMQWLRGFVYEMKGTHTPPNEWCMVIQSSLRDGAVHWHRALSRKTKRTWSLLRDKFISYYCSQFSQSASTRYYRAKRSEKEHIRDYLNRLNGYARSANIKFERSDLDLERQLTPMQLRDIHTLEDIVCDIQKVEKRVSNRSSSQSSSRRDDKRHTSSSGSYGRHDSRSRIQERRRSEPRHTSRVALAVASVTDFITELQTRASSERPDEYSNDYLNDNPIDFYEGDEADQDACDSDCGSRDEMEGEDTYSDQDDRLVAATNDNERRNADNGTFARSDKRPQNNGQQSSGFRRATQSGSSFNDNRGGRGFQRPSYGPCAACGGQNHSTHFCFRRCRLCQQVHDFGKCEAFDELTKILRTNVKKKNISPELQKLVFGGHLN</sequence>
<feature type="compositionally biased region" description="Polar residues" evidence="1">
    <location>
        <begin position="120"/>
        <end position="129"/>
    </location>
</feature>
<evidence type="ECO:0000313" key="4">
    <source>
        <dbReference type="Proteomes" id="UP000198211"/>
    </source>
</evidence>
<feature type="compositionally biased region" description="Low complexity" evidence="1">
    <location>
        <begin position="362"/>
        <end position="373"/>
    </location>
</feature>
<dbReference type="EMBL" id="NBNE01008201">
    <property type="protein sequence ID" value="OWY99752.1"/>
    <property type="molecule type" value="Genomic_DNA"/>
</dbReference>
<feature type="compositionally biased region" description="Basic and acidic residues" evidence="1">
    <location>
        <begin position="597"/>
        <end position="615"/>
    </location>
</feature>
<accession>A0A225V3A2</accession>
<protein>
    <recommendedName>
        <fullName evidence="2">Retrotransposon gag domain-containing protein</fullName>
    </recommendedName>
</protein>
<comment type="caution">
    <text evidence="3">The sequence shown here is derived from an EMBL/GenBank/DDBJ whole genome shotgun (WGS) entry which is preliminary data.</text>
</comment>
<name>A0A225V3A2_9STRA</name>
<evidence type="ECO:0000313" key="3">
    <source>
        <dbReference type="EMBL" id="OWY99752.1"/>
    </source>
</evidence>
<organism evidence="3 4">
    <name type="scientific">Phytophthora megakarya</name>
    <dbReference type="NCBI Taxonomy" id="4795"/>
    <lineage>
        <taxon>Eukaryota</taxon>
        <taxon>Sar</taxon>
        <taxon>Stramenopiles</taxon>
        <taxon>Oomycota</taxon>
        <taxon>Peronosporomycetes</taxon>
        <taxon>Peronosporales</taxon>
        <taxon>Peronosporaceae</taxon>
        <taxon>Phytophthora</taxon>
    </lineage>
</organism>
<dbReference type="Proteomes" id="UP000198211">
    <property type="component" value="Unassembled WGS sequence"/>
</dbReference>
<dbReference type="AlphaFoldDB" id="A0A225V3A2"/>